<dbReference type="InterPro" id="IPR003593">
    <property type="entry name" value="AAA+_ATPase"/>
</dbReference>
<keyword evidence="6" id="KW-1185">Reference proteome</keyword>
<feature type="domain" description="ABC transporter" evidence="4">
    <location>
        <begin position="16"/>
        <end position="247"/>
    </location>
</feature>
<dbReference type="Proteomes" id="UP000298246">
    <property type="component" value="Unassembled WGS sequence"/>
</dbReference>
<organism evidence="5 6">
    <name type="scientific">Paenibacillus athensensis</name>
    <dbReference type="NCBI Taxonomy" id="1967502"/>
    <lineage>
        <taxon>Bacteria</taxon>
        <taxon>Bacillati</taxon>
        <taxon>Bacillota</taxon>
        <taxon>Bacilli</taxon>
        <taxon>Bacillales</taxon>
        <taxon>Paenibacillaceae</taxon>
        <taxon>Paenibacillus</taxon>
    </lineage>
</organism>
<protein>
    <submittedName>
        <fullName evidence="5">Nitrate ABC transporter ATP-binding protein</fullName>
    </submittedName>
</protein>
<dbReference type="GO" id="GO:0005524">
    <property type="term" value="F:ATP binding"/>
    <property type="evidence" value="ECO:0007669"/>
    <property type="project" value="UniProtKB-KW"/>
</dbReference>
<dbReference type="GO" id="GO:0016887">
    <property type="term" value="F:ATP hydrolysis activity"/>
    <property type="evidence" value="ECO:0007669"/>
    <property type="project" value="InterPro"/>
</dbReference>
<dbReference type="CDD" id="cd03293">
    <property type="entry name" value="ABC_NrtD_SsuB_transporters"/>
    <property type="match status" value="1"/>
</dbReference>
<dbReference type="PANTHER" id="PTHR42788:SF2">
    <property type="entry name" value="ABC TRANSPORTER ATP-BINDING PROTEIN"/>
    <property type="match status" value="1"/>
</dbReference>
<keyword evidence="1" id="KW-0813">Transport</keyword>
<comment type="caution">
    <text evidence="5">The sequence shown here is derived from an EMBL/GenBank/DDBJ whole genome shotgun (WGS) entry which is preliminary data.</text>
</comment>
<gene>
    <name evidence="5" type="ORF">B5M42_01375</name>
</gene>
<name>A0A4Y8QBV1_9BACL</name>
<evidence type="ECO:0000256" key="1">
    <source>
        <dbReference type="ARBA" id="ARBA00022448"/>
    </source>
</evidence>
<dbReference type="InterPro" id="IPR003439">
    <property type="entry name" value="ABC_transporter-like_ATP-bd"/>
</dbReference>
<evidence type="ECO:0000256" key="2">
    <source>
        <dbReference type="ARBA" id="ARBA00022741"/>
    </source>
</evidence>
<dbReference type="PANTHER" id="PTHR42788">
    <property type="entry name" value="TAURINE IMPORT ATP-BINDING PROTEIN-RELATED"/>
    <property type="match status" value="1"/>
</dbReference>
<dbReference type="SUPFAM" id="SSF52540">
    <property type="entry name" value="P-loop containing nucleoside triphosphate hydrolases"/>
    <property type="match status" value="1"/>
</dbReference>
<reference evidence="5 6" key="1">
    <citation type="submission" date="2017-03" db="EMBL/GenBank/DDBJ databases">
        <title>Isolation of Levoglucosan Utilizing Bacteria.</title>
        <authorList>
            <person name="Arya A.S."/>
        </authorList>
    </citation>
    <scope>NUCLEOTIDE SEQUENCE [LARGE SCALE GENOMIC DNA]</scope>
    <source>
        <strain evidence="5 6">MEC069</strain>
    </source>
</reference>
<dbReference type="InterPro" id="IPR017871">
    <property type="entry name" value="ABC_transporter-like_CS"/>
</dbReference>
<accession>A0A4Y8QBV1</accession>
<dbReference type="EMBL" id="MYFO01000001">
    <property type="protein sequence ID" value="TFE91916.1"/>
    <property type="molecule type" value="Genomic_DNA"/>
</dbReference>
<evidence type="ECO:0000313" key="5">
    <source>
        <dbReference type="EMBL" id="TFE91916.1"/>
    </source>
</evidence>
<dbReference type="AlphaFoldDB" id="A0A4Y8QBV1"/>
<dbReference type="InterPro" id="IPR050166">
    <property type="entry name" value="ABC_transporter_ATP-bind"/>
</dbReference>
<dbReference type="InterPro" id="IPR027417">
    <property type="entry name" value="P-loop_NTPase"/>
</dbReference>
<dbReference type="Gene3D" id="3.40.50.300">
    <property type="entry name" value="P-loop containing nucleotide triphosphate hydrolases"/>
    <property type="match status" value="1"/>
</dbReference>
<dbReference type="PROSITE" id="PS50893">
    <property type="entry name" value="ABC_TRANSPORTER_2"/>
    <property type="match status" value="1"/>
</dbReference>
<evidence type="ECO:0000259" key="4">
    <source>
        <dbReference type="PROSITE" id="PS50893"/>
    </source>
</evidence>
<proteinExistence type="predicted"/>
<evidence type="ECO:0000313" key="6">
    <source>
        <dbReference type="Proteomes" id="UP000298246"/>
    </source>
</evidence>
<dbReference type="PROSITE" id="PS00211">
    <property type="entry name" value="ABC_TRANSPORTER_1"/>
    <property type="match status" value="1"/>
</dbReference>
<evidence type="ECO:0000256" key="3">
    <source>
        <dbReference type="ARBA" id="ARBA00022840"/>
    </source>
</evidence>
<dbReference type="Pfam" id="PF00005">
    <property type="entry name" value="ABC_tran"/>
    <property type="match status" value="1"/>
</dbReference>
<dbReference type="SMART" id="SM00382">
    <property type="entry name" value="AAA"/>
    <property type="match status" value="1"/>
</dbReference>
<sequence>MSNASEAGRRLAVSKLELNGIEMGFAGATQTVNVLGGVTLHVDEGEFVSLIGPSGSGKSTLFHLIGGLYEPDAGEVRLDGQRINGRRGLVGYMPQQPALLPWRSVEANALLAREVAGPVTVKDKALAREWLAKAGLGGFEREYPHALSGGMQQRVSFVRAMLGPHRLLCLDEPFGALDALTRTQMQSWLLDLWETSKRAVLLVTHSIDEALYMSDRIYVLSDKPAKVLREIVVPFARPRREDVLSDPAFGRLRSELYALLRKEEISHASH</sequence>
<keyword evidence="3 5" id="KW-0067">ATP-binding</keyword>
<keyword evidence="2" id="KW-0547">Nucleotide-binding</keyword>
<dbReference type="OrthoDB" id="18967at2"/>